<feature type="chain" id="PRO_5022845643" evidence="1">
    <location>
        <begin position="25"/>
        <end position="773"/>
    </location>
</feature>
<keyword evidence="3" id="KW-1185">Reference proteome</keyword>
<dbReference type="Proteomes" id="UP000317238">
    <property type="component" value="Unassembled WGS sequence"/>
</dbReference>
<evidence type="ECO:0000256" key="1">
    <source>
        <dbReference type="SAM" id="SignalP"/>
    </source>
</evidence>
<dbReference type="EC" id="3.4.21.-" evidence="2"/>
<gene>
    <name evidence="2" type="ORF">Pan14r_26240</name>
</gene>
<dbReference type="RefSeq" id="WP_197203620.1">
    <property type="nucleotide sequence ID" value="NZ_SJPL01000001.1"/>
</dbReference>
<feature type="signal peptide" evidence="1">
    <location>
        <begin position="1"/>
        <end position="24"/>
    </location>
</feature>
<name>A0A5C5Y5W4_9PLAN</name>
<sequence length="773" mass="86172" precursor="true">MNLYSIPRGFGLALAALWMPSATAQPVPKKPHLAYVFPAGCQQGQTCEVVVGGQYLKSIESAAITGEGVTVEVVSYYQPLTDGQFNSLRRTLDTIRDRLTKQREAKGLNGKPPEEEVIKEAGFTDEQLEQMELYRQRRRDPRRQPNEQLDEQIRVKVTVADNADVGKRQLRLAKDPLVSDPIWFHIDRYTEVVEHEPNDDDPEYLSRSMPLNINGQIFPGDRDRFSFDVRRGQNLVIKASVRDVIPYLADAVPGWFQAVMDLRDSDGNEVAYSDSFFFHQDPVMMHRVSRDDTYTLTIRDSVYRGREDFVYRVTVGEIPFVTDYFPLGATADSDVTVRLRGWNLTNTTATIKTKSRRNIDGPQVFTVRQNDGTKVSLPLRVDLWPDVDEAESNDSPDEAQPIKLRTAINGRIDRPGDVDMYRLPGGGRITAEVYARRLGSPLDSVLSVLDAEGNVLAFADDFEDRSHGLLTHQADSHLEVSLPAGGPYYLRLMDTQRNGGPEYAYRLCLRAPESSFQLRVTPGTIAARPGQVVPIDVHVMRTDGFDQPIQLQLVDPPEGLVLNGGIIPPGSDRVTATLTMPAKPDAKSVSLHMKGIAARRGRGRTNVESVAVACEDRMQAFIWHHLIPLDQWSLVMTGKRTGWIPFRVQVPPDQPLPLAVKGKVTVPAVMHQKNVQPSQITLEPVDAPEGIAASLVDTGRGQLGLEVDTTACDLTDGDAGNLVFRVIREIMPPKTEANPNPKIRRQDIGLYPAVPFEVSKSRTRPQRRVASRN</sequence>
<dbReference type="GO" id="GO:0006508">
    <property type="term" value="P:proteolysis"/>
    <property type="evidence" value="ECO:0007669"/>
    <property type="project" value="UniProtKB-KW"/>
</dbReference>
<evidence type="ECO:0000313" key="3">
    <source>
        <dbReference type="Proteomes" id="UP000317238"/>
    </source>
</evidence>
<keyword evidence="1" id="KW-0732">Signal</keyword>
<organism evidence="2 3">
    <name type="scientific">Crateriforma conspicua</name>
    <dbReference type="NCBI Taxonomy" id="2527996"/>
    <lineage>
        <taxon>Bacteria</taxon>
        <taxon>Pseudomonadati</taxon>
        <taxon>Planctomycetota</taxon>
        <taxon>Planctomycetia</taxon>
        <taxon>Planctomycetales</taxon>
        <taxon>Planctomycetaceae</taxon>
        <taxon>Crateriforma</taxon>
    </lineage>
</organism>
<dbReference type="EMBL" id="SJPL01000001">
    <property type="protein sequence ID" value="TWT70319.1"/>
    <property type="molecule type" value="Genomic_DNA"/>
</dbReference>
<keyword evidence="2" id="KW-0378">Hydrolase</keyword>
<accession>A0A5C5Y5W4</accession>
<protein>
    <submittedName>
        <fullName evidence="2">Putative subtilase-type serine protease</fullName>
        <ecNumber evidence="2">3.4.21.-</ecNumber>
    </submittedName>
</protein>
<dbReference type="Gene3D" id="2.60.120.380">
    <property type="match status" value="2"/>
</dbReference>
<dbReference type="GO" id="GO:0008233">
    <property type="term" value="F:peptidase activity"/>
    <property type="evidence" value="ECO:0007669"/>
    <property type="project" value="UniProtKB-KW"/>
</dbReference>
<proteinExistence type="predicted"/>
<comment type="caution">
    <text evidence="2">The sequence shown here is derived from an EMBL/GenBank/DDBJ whole genome shotgun (WGS) entry which is preliminary data.</text>
</comment>
<evidence type="ECO:0000313" key="2">
    <source>
        <dbReference type="EMBL" id="TWT70319.1"/>
    </source>
</evidence>
<keyword evidence="2" id="KW-0645">Protease</keyword>
<dbReference type="AlphaFoldDB" id="A0A5C5Y5W4"/>
<reference evidence="2 3" key="1">
    <citation type="submission" date="2019-02" db="EMBL/GenBank/DDBJ databases">
        <title>Deep-cultivation of Planctomycetes and their phenomic and genomic characterization uncovers novel biology.</title>
        <authorList>
            <person name="Wiegand S."/>
            <person name="Jogler M."/>
            <person name="Boedeker C."/>
            <person name="Pinto D."/>
            <person name="Vollmers J."/>
            <person name="Rivas-Marin E."/>
            <person name="Kohn T."/>
            <person name="Peeters S.H."/>
            <person name="Heuer A."/>
            <person name="Rast P."/>
            <person name="Oberbeckmann S."/>
            <person name="Bunk B."/>
            <person name="Jeske O."/>
            <person name="Meyerdierks A."/>
            <person name="Storesund J.E."/>
            <person name="Kallscheuer N."/>
            <person name="Luecker S."/>
            <person name="Lage O.M."/>
            <person name="Pohl T."/>
            <person name="Merkel B.J."/>
            <person name="Hornburger P."/>
            <person name="Mueller R.-W."/>
            <person name="Bruemmer F."/>
            <person name="Labrenz M."/>
            <person name="Spormann A.M."/>
            <person name="Op Den Camp H."/>
            <person name="Overmann J."/>
            <person name="Amann R."/>
            <person name="Jetten M.S.M."/>
            <person name="Mascher T."/>
            <person name="Medema M.H."/>
            <person name="Devos D.P."/>
            <person name="Kaster A.-K."/>
            <person name="Ovreas L."/>
            <person name="Rohde M."/>
            <person name="Galperin M.Y."/>
            <person name="Jogler C."/>
        </authorList>
    </citation>
    <scope>NUCLEOTIDE SEQUENCE [LARGE SCALE GENOMIC DNA]</scope>
    <source>
        <strain evidence="2 3">Pan14r</strain>
    </source>
</reference>